<evidence type="ECO:0008006" key="3">
    <source>
        <dbReference type="Google" id="ProtNLM"/>
    </source>
</evidence>
<keyword evidence="2" id="KW-1185">Reference proteome</keyword>
<dbReference type="PANTHER" id="PTHR42110">
    <property type="entry name" value="L-ASPARAGINASE, PUTATIVE (AFU_ORTHOLOGUE AFUA_3G11890)-RELATED"/>
    <property type="match status" value="1"/>
</dbReference>
<dbReference type="KEGG" id="trg:TRUGW13939_04926"/>
<protein>
    <recommendedName>
        <fullName evidence="3">L-asparaginase II</fullName>
    </recommendedName>
</protein>
<dbReference type="InterPro" id="IPR010349">
    <property type="entry name" value="Asparaginase_II"/>
</dbReference>
<dbReference type="Proteomes" id="UP000509510">
    <property type="component" value="Chromosome III"/>
</dbReference>
<dbReference type="OrthoDB" id="2588474at2759"/>
<name>A0A7H8QVH1_TALRU</name>
<dbReference type="Pfam" id="PF06089">
    <property type="entry name" value="Asparaginase_II"/>
    <property type="match status" value="1"/>
</dbReference>
<dbReference type="PANTHER" id="PTHR42110:SF1">
    <property type="entry name" value="L-ASPARAGINASE, PUTATIVE (AFU_ORTHOLOGUE AFUA_3G11890)-RELATED"/>
    <property type="match status" value="1"/>
</dbReference>
<dbReference type="RefSeq" id="XP_035343984.1">
    <property type="nucleotide sequence ID" value="XM_035488091.1"/>
</dbReference>
<evidence type="ECO:0000313" key="1">
    <source>
        <dbReference type="EMBL" id="QKX57806.1"/>
    </source>
</evidence>
<accession>A0A7H8QVH1</accession>
<dbReference type="AlphaFoldDB" id="A0A7H8QVH1"/>
<dbReference type="GeneID" id="55992424"/>
<sequence>MISKTPILDCVVIDRGGVVENRHQVHAAVVDAQGRLLYAVGDPYRVTLARSTAKPAQALAILETGAMDKFGFDDADLALICSSHSSEEQHISRVLSMMSKVGVGEKDLRCGGHPALSESVNRLWAKNDYTPTPSRSNCSGKHVGMLAGSKAAGAKLVGYHLPDHPMQLRVKRVIEQLSGLDADDVKWAIDGCNLPAPALPLINLAQLCVSFPSAADVIHQNTMASKRTHRVARIFHAMTQFPELVGGEDRFCTTLMTAFQGDLFGKTGAEGCYTIGIRASEETRQLGADGAIAIAVKIEDGNLSALHSAVIEILAQLHIGTPATRKEMGHFHYPKLLNTTGVVTGQVSHLFQVRSALE</sequence>
<gene>
    <name evidence="1" type="ORF">TRUGW13939_04926</name>
</gene>
<dbReference type="EMBL" id="CP055900">
    <property type="protein sequence ID" value="QKX57806.1"/>
    <property type="molecule type" value="Genomic_DNA"/>
</dbReference>
<organism evidence="1 2">
    <name type="scientific">Talaromyces rugulosus</name>
    <name type="common">Penicillium rugulosum</name>
    <dbReference type="NCBI Taxonomy" id="121627"/>
    <lineage>
        <taxon>Eukaryota</taxon>
        <taxon>Fungi</taxon>
        <taxon>Dikarya</taxon>
        <taxon>Ascomycota</taxon>
        <taxon>Pezizomycotina</taxon>
        <taxon>Eurotiomycetes</taxon>
        <taxon>Eurotiomycetidae</taxon>
        <taxon>Eurotiales</taxon>
        <taxon>Trichocomaceae</taxon>
        <taxon>Talaromyces</taxon>
        <taxon>Talaromyces sect. Islandici</taxon>
    </lineage>
</organism>
<proteinExistence type="predicted"/>
<evidence type="ECO:0000313" key="2">
    <source>
        <dbReference type="Proteomes" id="UP000509510"/>
    </source>
</evidence>
<reference evidence="2" key="1">
    <citation type="submission" date="2020-06" db="EMBL/GenBank/DDBJ databases">
        <title>A chromosome-scale genome assembly of Talaromyces rugulosus W13939.</title>
        <authorList>
            <person name="Wang B."/>
            <person name="Guo L."/>
            <person name="Ye K."/>
            <person name="Wang L."/>
        </authorList>
    </citation>
    <scope>NUCLEOTIDE SEQUENCE [LARGE SCALE GENOMIC DNA]</scope>
    <source>
        <strain evidence="2">W13939</strain>
    </source>
</reference>